<sequence>MNQGLISVFMERIISQIAKSKLRLIIFIERGHGQAFPREKESFFCHSCTVKVLF</sequence>
<organism evidence="1">
    <name type="scientific">Arundo donax</name>
    <name type="common">Giant reed</name>
    <name type="synonym">Donax arundinaceus</name>
    <dbReference type="NCBI Taxonomy" id="35708"/>
    <lineage>
        <taxon>Eukaryota</taxon>
        <taxon>Viridiplantae</taxon>
        <taxon>Streptophyta</taxon>
        <taxon>Embryophyta</taxon>
        <taxon>Tracheophyta</taxon>
        <taxon>Spermatophyta</taxon>
        <taxon>Magnoliopsida</taxon>
        <taxon>Liliopsida</taxon>
        <taxon>Poales</taxon>
        <taxon>Poaceae</taxon>
        <taxon>PACMAD clade</taxon>
        <taxon>Arundinoideae</taxon>
        <taxon>Arundineae</taxon>
        <taxon>Arundo</taxon>
    </lineage>
</organism>
<accession>A0A0A9H3R7</accession>
<proteinExistence type="predicted"/>
<reference evidence="1" key="1">
    <citation type="submission" date="2014-09" db="EMBL/GenBank/DDBJ databases">
        <authorList>
            <person name="Magalhaes I.L.F."/>
            <person name="Oliveira U."/>
            <person name="Santos F.R."/>
            <person name="Vidigal T.H.D.A."/>
            <person name="Brescovit A.D."/>
            <person name="Santos A.J."/>
        </authorList>
    </citation>
    <scope>NUCLEOTIDE SEQUENCE</scope>
    <source>
        <tissue evidence="1">Shoot tissue taken approximately 20 cm above the soil surface</tissue>
    </source>
</reference>
<protein>
    <submittedName>
        <fullName evidence="1">Uncharacterized protein</fullName>
    </submittedName>
</protein>
<evidence type="ECO:0000313" key="1">
    <source>
        <dbReference type="EMBL" id="JAE31855.1"/>
    </source>
</evidence>
<dbReference type="EMBL" id="GBRH01166041">
    <property type="protein sequence ID" value="JAE31855.1"/>
    <property type="molecule type" value="Transcribed_RNA"/>
</dbReference>
<name>A0A0A9H3R7_ARUDO</name>
<dbReference type="AlphaFoldDB" id="A0A0A9H3R7"/>
<reference evidence="1" key="2">
    <citation type="journal article" date="2015" name="Data Brief">
        <title>Shoot transcriptome of the giant reed, Arundo donax.</title>
        <authorList>
            <person name="Barrero R.A."/>
            <person name="Guerrero F.D."/>
            <person name="Moolhuijzen P."/>
            <person name="Goolsby J.A."/>
            <person name="Tidwell J."/>
            <person name="Bellgard S.E."/>
            <person name="Bellgard M.I."/>
        </authorList>
    </citation>
    <scope>NUCLEOTIDE SEQUENCE</scope>
    <source>
        <tissue evidence="1">Shoot tissue taken approximately 20 cm above the soil surface</tissue>
    </source>
</reference>